<dbReference type="AlphaFoldDB" id="A0A401TFT5"/>
<proteinExistence type="predicted"/>
<dbReference type="Proteomes" id="UP000287033">
    <property type="component" value="Unassembled WGS sequence"/>
</dbReference>
<protein>
    <submittedName>
        <fullName evidence="1">Uncharacterized protein</fullName>
    </submittedName>
</protein>
<evidence type="ECO:0000313" key="1">
    <source>
        <dbReference type="EMBL" id="GCC41485.1"/>
    </source>
</evidence>
<comment type="caution">
    <text evidence="1">The sequence shown here is derived from an EMBL/GenBank/DDBJ whole genome shotgun (WGS) entry which is preliminary data.</text>
</comment>
<dbReference type="EMBL" id="BEZZ01054915">
    <property type="protein sequence ID" value="GCC41485.1"/>
    <property type="molecule type" value="Genomic_DNA"/>
</dbReference>
<organism evidence="1 2">
    <name type="scientific">Chiloscyllium punctatum</name>
    <name type="common">Brownbanded bambooshark</name>
    <name type="synonym">Hemiscyllium punctatum</name>
    <dbReference type="NCBI Taxonomy" id="137246"/>
    <lineage>
        <taxon>Eukaryota</taxon>
        <taxon>Metazoa</taxon>
        <taxon>Chordata</taxon>
        <taxon>Craniata</taxon>
        <taxon>Vertebrata</taxon>
        <taxon>Chondrichthyes</taxon>
        <taxon>Elasmobranchii</taxon>
        <taxon>Galeomorphii</taxon>
        <taxon>Galeoidea</taxon>
        <taxon>Orectolobiformes</taxon>
        <taxon>Hemiscylliidae</taxon>
        <taxon>Chiloscyllium</taxon>
    </lineage>
</organism>
<feature type="non-terminal residue" evidence="1">
    <location>
        <position position="1"/>
    </location>
</feature>
<sequence length="68" mass="8330">TLQEYQKRMKKLDQQYKERIRNAELFLQLEFLTSVVLDKDLRLDYVMRKGTFINFSFVYFLMVEVAEV</sequence>
<keyword evidence="2" id="KW-1185">Reference proteome</keyword>
<accession>A0A401TFT5</accession>
<reference evidence="1 2" key="1">
    <citation type="journal article" date="2018" name="Nat. Ecol. Evol.">
        <title>Shark genomes provide insights into elasmobranch evolution and the origin of vertebrates.</title>
        <authorList>
            <person name="Hara Y"/>
            <person name="Yamaguchi K"/>
            <person name="Onimaru K"/>
            <person name="Kadota M"/>
            <person name="Koyanagi M"/>
            <person name="Keeley SD"/>
            <person name="Tatsumi K"/>
            <person name="Tanaka K"/>
            <person name="Motone F"/>
            <person name="Kageyama Y"/>
            <person name="Nozu R"/>
            <person name="Adachi N"/>
            <person name="Nishimura O"/>
            <person name="Nakagawa R"/>
            <person name="Tanegashima C"/>
            <person name="Kiyatake I"/>
            <person name="Matsumoto R"/>
            <person name="Murakumo K"/>
            <person name="Nishida K"/>
            <person name="Terakita A"/>
            <person name="Kuratani S"/>
            <person name="Sato K"/>
            <person name="Hyodo S Kuraku.S."/>
        </authorList>
    </citation>
    <scope>NUCLEOTIDE SEQUENCE [LARGE SCALE GENOMIC DNA]</scope>
</reference>
<dbReference type="STRING" id="137246.A0A401TFT5"/>
<gene>
    <name evidence="1" type="ORF">chiPu_0025243</name>
</gene>
<evidence type="ECO:0000313" key="2">
    <source>
        <dbReference type="Proteomes" id="UP000287033"/>
    </source>
</evidence>
<name>A0A401TFT5_CHIPU</name>